<dbReference type="Gene3D" id="3.10.50.30">
    <property type="entry name" value="Transcription elongation factor, GreA/GreB, C-terminal domain"/>
    <property type="match status" value="1"/>
</dbReference>
<dbReference type="GO" id="GO:0006354">
    <property type="term" value="P:DNA-templated transcription elongation"/>
    <property type="evidence" value="ECO:0007669"/>
    <property type="project" value="TreeGrafter"/>
</dbReference>
<dbReference type="PIRSF" id="PIRSF006092">
    <property type="entry name" value="GreA_GreB"/>
    <property type="match status" value="1"/>
</dbReference>
<dbReference type="PANTHER" id="PTHR30437">
    <property type="entry name" value="TRANSCRIPTION ELONGATION FACTOR GREA"/>
    <property type="match status" value="1"/>
</dbReference>
<sequence length="153" mass="17138">MPEYHMTQAKKSELEIELIERKSVIRPTILDKLKAARELGDLKENAEYHVTRDEQGRNESRIREIEELLKFSRVVEKSDNGTIDLASHFSVKKVGADEEKEFLLVGPAEADFANGKIASTSPLGRAVIGKSVGNIIEVMSPKGEIKYEITNVE</sequence>
<dbReference type="PROSITE" id="PS00829">
    <property type="entry name" value="GREAB_1"/>
    <property type="match status" value="1"/>
</dbReference>
<proteinExistence type="inferred from homology"/>
<dbReference type="InterPro" id="IPR036805">
    <property type="entry name" value="Tscrpt_elong_fac_GreA/B_N_sf"/>
</dbReference>
<evidence type="ECO:0000256" key="4">
    <source>
        <dbReference type="ARBA" id="ARBA00023125"/>
    </source>
</evidence>
<dbReference type="HAMAP" id="MF_00105">
    <property type="entry name" value="GreA_GreB"/>
    <property type="match status" value="1"/>
</dbReference>
<dbReference type="FunFam" id="1.10.287.180:FF:000001">
    <property type="entry name" value="Transcription elongation factor GreA"/>
    <property type="match status" value="1"/>
</dbReference>
<evidence type="ECO:0000256" key="8">
    <source>
        <dbReference type="HAMAP-Rule" id="MF_00105"/>
    </source>
</evidence>
<comment type="caution">
    <text evidence="12">The sequence shown here is derived from an EMBL/GenBank/DDBJ whole genome shotgun (WGS) entry which is preliminary data.</text>
</comment>
<keyword evidence="3 8" id="KW-0805">Transcription regulation</keyword>
<dbReference type="AlphaFoldDB" id="A0A1F6WNE0"/>
<dbReference type="InterPro" id="IPR036953">
    <property type="entry name" value="GreA/GreB_C_sf"/>
</dbReference>
<comment type="function">
    <text evidence="6 8 9">Necessary for efficient RNA polymerase transcription elongation past template-encoded arresting sites. The arresting sites in DNA have the property of trapping a certain fraction of elongating RNA polymerases that pass through, resulting in locked ternary complexes. Cleavage of the nascent transcript by cleavage factors such as GreA or GreB allows the resumption of elongation from the new 3'terminus. GreA releases sequences of 2 to 3 nucleotides.</text>
</comment>
<evidence type="ECO:0000259" key="10">
    <source>
        <dbReference type="Pfam" id="PF01272"/>
    </source>
</evidence>
<dbReference type="NCBIfam" id="NF001263">
    <property type="entry name" value="PRK00226.1-4"/>
    <property type="match status" value="1"/>
</dbReference>
<dbReference type="GO" id="GO:0070063">
    <property type="term" value="F:RNA polymerase binding"/>
    <property type="evidence" value="ECO:0007669"/>
    <property type="project" value="InterPro"/>
</dbReference>
<dbReference type="PANTHER" id="PTHR30437:SF4">
    <property type="entry name" value="TRANSCRIPTION ELONGATION FACTOR GREA"/>
    <property type="match status" value="1"/>
</dbReference>
<dbReference type="InterPro" id="IPR028624">
    <property type="entry name" value="Tscrpt_elong_fac_GreA/B"/>
</dbReference>
<feature type="domain" description="Transcription elongation factor GreA/GreB C-terminal" evidence="10">
    <location>
        <begin position="80"/>
        <end position="153"/>
    </location>
</feature>
<evidence type="ECO:0000313" key="12">
    <source>
        <dbReference type="EMBL" id="OGI83388.1"/>
    </source>
</evidence>
<dbReference type="InterPro" id="IPR023459">
    <property type="entry name" value="Tscrpt_elong_fac_GreA/B_fam"/>
</dbReference>
<evidence type="ECO:0000256" key="7">
    <source>
        <dbReference type="ARBA" id="ARBA00030776"/>
    </source>
</evidence>
<organism evidence="12 13">
    <name type="scientific">Candidatus Nomurabacteria bacterium RIFCSPLOWO2_01_FULL_36_10b</name>
    <dbReference type="NCBI Taxonomy" id="1801766"/>
    <lineage>
        <taxon>Bacteria</taxon>
        <taxon>Candidatus Nomuraibacteriota</taxon>
    </lineage>
</organism>
<dbReference type="InterPro" id="IPR022691">
    <property type="entry name" value="Tscrpt_elong_fac_GreA/B_N"/>
</dbReference>
<evidence type="ECO:0000256" key="3">
    <source>
        <dbReference type="ARBA" id="ARBA00023015"/>
    </source>
</evidence>
<accession>A0A1F6WNE0</accession>
<evidence type="ECO:0000259" key="11">
    <source>
        <dbReference type="Pfam" id="PF03449"/>
    </source>
</evidence>
<dbReference type="InterPro" id="IPR001437">
    <property type="entry name" value="Tscrpt_elong_fac_GreA/B_C"/>
</dbReference>
<dbReference type="GO" id="GO:0003677">
    <property type="term" value="F:DNA binding"/>
    <property type="evidence" value="ECO:0007669"/>
    <property type="project" value="UniProtKB-UniRule"/>
</dbReference>
<dbReference type="SUPFAM" id="SSF54534">
    <property type="entry name" value="FKBP-like"/>
    <property type="match status" value="1"/>
</dbReference>
<dbReference type="Proteomes" id="UP000179448">
    <property type="component" value="Unassembled WGS sequence"/>
</dbReference>
<evidence type="ECO:0000313" key="13">
    <source>
        <dbReference type="Proteomes" id="UP000179448"/>
    </source>
</evidence>
<dbReference type="Pfam" id="PF03449">
    <property type="entry name" value="GreA_GreB_N"/>
    <property type="match status" value="1"/>
</dbReference>
<gene>
    <name evidence="8" type="primary">greA</name>
    <name evidence="12" type="ORF">A2997_01535</name>
</gene>
<evidence type="ECO:0000256" key="9">
    <source>
        <dbReference type="RuleBase" id="RU000556"/>
    </source>
</evidence>
<feature type="domain" description="Transcription elongation factor GreA/GreB N-terminal" evidence="11">
    <location>
        <begin position="5"/>
        <end position="74"/>
    </location>
</feature>
<protein>
    <recommendedName>
        <fullName evidence="2 8">Transcription elongation factor GreA</fullName>
    </recommendedName>
    <alternativeName>
        <fullName evidence="7 8">Transcript cleavage factor GreA</fullName>
    </alternativeName>
</protein>
<dbReference type="GO" id="GO:0032784">
    <property type="term" value="P:regulation of DNA-templated transcription elongation"/>
    <property type="evidence" value="ECO:0007669"/>
    <property type="project" value="UniProtKB-UniRule"/>
</dbReference>
<evidence type="ECO:0000256" key="5">
    <source>
        <dbReference type="ARBA" id="ARBA00023163"/>
    </source>
</evidence>
<dbReference type="InterPro" id="IPR006359">
    <property type="entry name" value="Tscrpt_elong_fac_GreA"/>
</dbReference>
<dbReference type="EMBL" id="MFUQ01000018">
    <property type="protein sequence ID" value="OGI83388.1"/>
    <property type="molecule type" value="Genomic_DNA"/>
</dbReference>
<name>A0A1F6WNE0_9BACT</name>
<reference evidence="12 13" key="1">
    <citation type="journal article" date="2016" name="Nat. Commun.">
        <title>Thousands of microbial genomes shed light on interconnected biogeochemical processes in an aquifer system.</title>
        <authorList>
            <person name="Anantharaman K."/>
            <person name="Brown C.T."/>
            <person name="Hug L.A."/>
            <person name="Sharon I."/>
            <person name="Castelle C.J."/>
            <person name="Probst A.J."/>
            <person name="Thomas B.C."/>
            <person name="Singh A."/>
            <person name="Wilkins M.J."/>
            <person name="Karaoz U."/>
            <person name="Brodie E.L."/>
            <person name="Williams K.H."/>
            <person name="Hubbard S.S."/>
            <person name="Banfield J.F."/>
        </authorList>
    </citation>
    <scope>NUCLEOTIDE SEQUENCE [LARGE SCALE GENOMIC DNA]</scope>
</reference>
<evidence type="ECO:0000256" key="6">
    <source>
        <dbReference type="ARBA" id="ARBA00024916"/>
    </source>
</evidence>
<keyword evidence="5 8" id="KW-0804">Transcription</keyword>
<dbReference type="STRING" id="1801766.A2997_01535"/>
<dbReference type="NCBIfam" id="TIGR01462">
    <property type="entry name" value="greA"/>
    <property type="match status" value="1"/>
</dbReference>
<comment type="similarity">
    <text evidence="1 8 9">Belongs to the GreA/GreB family.</text>
</comment>
<dbReference type="InterPro" id="IPR018151">
    <property type="entry name" value="TF_GreA/GreB_CS"/>
</dbReference>
<keyword evidence="4 8" id="KW-0238">DNA-binding</keyword>
<dbReference type="Pfam" id="PF01272">
    <property type="entry name" value="GreA_GreB"/>
    <property type="match status" value="1"/>
</dbReference>
<evidence type="ECO:0000256" key="1">
    <source>
        <dbReference type="ARBA" id="ARBA00008213"/>
    </source>
</evidence>
<evidence type="ECO:0000256" key="2">
    <source>
        <dbReference type="ARBA" id="ARBA00013729"/>
    </source>
</evidence>
<dbReference type="SUPFAM" id="SSF46557">
    <property type="entry name" value="GreA transcript cleavage protein, N-terminal domain"/>
    <property type="match status" value="1"/>
</dbReference>
<dbReference type="Gene3D" id="1.10.287.180">
    <property type="entry name" value="Transcription elongation factor, GreA/GreB, N-terminal domain"/>
    <property type="match status" value="1"/>
</dbReference>